<reference evidence="2 4" key="1">
    <citation type="submission" date="2020-12" db="EMBL/GenBank/DDBJ databases">
        <title>strain FJAT-54423T represents a novel species of the genus Brevibacillus.</title>
        <authorList>
            <person name="Tang R."/>
        </authorList>
    </citation>
    <scope>NUCLEOTIDE SEQUENCE [LARGE SCALE GENOMIC DNA]</scope>
    <source>
        <strain evidence="2 4">FJAT-54423</strain>
    </source>
</reference>
<dbReference type="RefSeq" id="WP_198827063.1">
    <property type="nucleotide sequence ID" value="NZ_CP066308.1"/>
</dbReference>
<organism evidence="2 4">
    <name type="scientific">Brevibacillus composti</name>
    <dbReference type="NCBI Taxonomy" id="2796470"/>
    <lineage>
        <taxon>Bacteria</taxon>
        <taxon>Bacillati</taxon>
        <taxon>Bacillota</taxon>
        <taxon>Bacilli</taxon>
        <taxon>Bacillales</taxon>
        <taxon>Paenibacillaceae</taxon>
        <taxon>Brevibacillus</taxon>
    </lineage>
</organism>
<dbReference type="SUPFAM" id="SSF51261">
    <property type="entry name" value="Duplicated hybrid motif"/>
    <property type="match status" value="1"/>
</dbReference>
<proteinExistence type="predicted"/>
<protein>
    <recommendedName>
        <fullName evidence="6">M23 family metallopeptidase</fullName>
    </recommendedName>
</protein>
<dbReference type="Gene3D" id="2.70.70.10">
    <property type="entry name" value="Glucose Permease (Domain IIA)"/>
    <property type="match status" value="1"/>
</dbReference>
<reference evidence="3" key="2">
    <citation type="submission" date="2021-04" db="EMBL/GenBank/DDBJ databases">
        <title>Brevibacillus composti FJAT-54423, complete genome.</title>
        <authorList>
            <person name="Tang R."/>
        </authorList>
    </citation>
    <scope>NUCLEOTIDE SEQUENCE</scope>
    <source>
        <strain evidence="3">FJAT-54424</strain>
    </source>
</reference>
<keyword evidence="5" id="KW-1185">Reference proteome</keyword>
<feature type="signal peptide" evidence="1">
    <location>
        <begin position="1"/>
        <end position="23"/>
    </location>
</feature>
<dbReference type="AlphaFoldDB" id="A0A7T5JMT2"/>
<dbReference type="Proteomes" id="UP000677234">
    <property type="component" value="Chromosome"/>
</dbReference>
<dbReference type="EMBL" id="CP066308">
    <property type="protein sequence ID" value="QQE73439.1"/>
    <property type="molecule type" value="Genomic_DNA"/>
</dbReference>
<evidence type="ECO:0000313" key="5">
    <source>
        <dbReference type="Proteomes" id="UP000677234"/>
    </source>
</evidence>
<keyword evidence="1" id="KW-0732">Signal</keyword>
<sequence>MNRVALGLLTVFLSLGTWGVAFAQPDNVIEAPLSIPDDPYGTLGWRWPTTGYTITGDYGESRFDGPHKGIDIGVKLAPVYSVARGEVISSGKYTKDPILYVTVKQDDRDPNGNNLIRGC</sequence>
<evidence type="ECO:0000313" key="2">
    <source>
        <dbReference type="EMBL" id="QQE73439.1"/>
    </source>
</evidence>
<evidence type="ECO:0000256" key="1">
    <source>
        <dbReference type="SAM" id="SignalP"/>
    </source>
</evidence>
<dbReference type="Proteomes" id="UP000595847">
    <property type="component" value="Chromosome"/>
</dbReference>
<dbReference type="KEGG" id="bcop:JD108_16265"/>
<feature type="chain" id="PRO_5032845328" description="M23 family metallopeptidase" evidence="1">
    <location>
        <begin position="24"/>
        <end position="119"/>
    </location>
</feature>
<evidence type="ECO:0000313" key="4">
    <source>
        <dbReference type="Proteomes" id="UP000595847"/>
    </source>
</evidence>
<gene>
    <name evidence="2" type="ORF">JD108_16265</name>
    <name evidence="3" type="ORF">KDJ56_16210</name>
</gene>
<dbReference type="EMBL" id="CP073708">
    <property type="protein sequence ID" value="QUO40521.1"/>
    <property type="molecule type" value="Genomic_DNA"/>
</dbReference>
<accession>A0A7T5JMT2</accession>
<name>A0A7T5JMT2_9BACL</name>
<dbReference type="InterPro" id="IPR011055">
    <property type="entry name" value="Dup_hybrid_motif"/>
</dbReference>
<evidence type="ECO:0000313" key="3">
    <source>
        <dbReference type="EMBL" id="QUO40521.1"/>
    </source>
</evidence>
<evidence type="ECO:0008006" key="6">
    <source>
        <dbReference type="Google" id="ProtNLM"/>
    </source>
</evidence>